<keyword evidence="2" id="KW-1185">Reference proteome</keyword>
<protein>
    <submittedName>
        <fullName evidence="1">4148_t:CDS:1</fullName>
    </submittedName>
</protein>
<sequence>AKSGESHVLFVASCHGPLTANPDKLTTFLHNFRLGRQDGGFSGLPALLLLDQIFHRIIIDLGKDIKPCEYFDMIVGTGPGGMEMTVEDAISACNELEGCMPQRGQSVTEEERVENTVGLRRGLETLMSAHGLGTSELMQRHTGNEPRCRTNGSQIHLIKSYENRGVKSPRCGIIEAGLAAVAASDTFPPVTISKAYRLNVGDASSMCPNPSIEAIKEATKVFGLEKKVASILSIGGELATSHVIPVSDSEKLRTIFSQANCTHDHIQSYLPDSKFYTRLMAKHKCLFGSQDTENYCDMAAYVQEKAIHRLIDDSIKPIHQKDWRESQVEIKASPSQSFSALRADDAMKIDTPTVLKFEDRPESEILSETEVSLEEEIKKLDRLRQTPDTDKEILSSLSRVATLSHRLGKHKDAIQYEMMVMMQHRGDESKPETREYLQSASAVAFYESEAGELKKACERGEEVLKKQK</sequence>
<feature type="non-terminal residue" evidence="1">
    <location>
        <position position="1"/>
    </location>
</feature>
<dbReference type="EMBL" id="CAJVPT010040894">
    <property type="protein sequence ID" value="CAG8726558.1"/>
    <property type="molecule type" value="Genomic_DNA"/>
</dbReference>
<proteinExistence type="predicted"/>
<dbReference type="Proteomes" id="UP000789525">
    <property type="component" value="Unassembled WGS sequence"/>
</dbReference>
<feature type="non-terminal residue" evidence="1">
    <location>
        <position position="468"/>
    </location>
</feature>
<name>A0ACA9PZB4_9GLOM</name>
<evidence type="ECO:0000313" key="1">
    <source>
        <dbReference type="EMBL" id="CAG8726558.1"/>
    </source>
</evidence>
<reference evidence="1" key="1">
    <citation type="submission" date="2021-06" db="EMBL/GenBank/DDBJ databases">
        <authorList>
            <person name="Kallberg Y."/>
            <person name="Tangrot J."/>
            <person name="Rosling A."/>
        </authorList>
    </citation>
    <scope>NUCLEOTIDE SEQUENCE</scope>
    <source>
        <strain evidence="1">CL356</strain>
    </source>
</reference>
<comment type="caution">
    <text evidence="1">The sequence shown here is derived from an EMBL/GenBank/DDBJ whole genome shotgun (WGS) entry which is preliminary data.</text>
</comment>
<accession>A0ACA9PZB4</accession>
<gene>
    <name evidence="1" type="ORF">ACOLOM_LOCUS11404</name>
</gene>
<organism evidence="1 2">
    <name type="scientific">Acaulospora colombiana</name>
    <dbReference type="NCBI Taxonomy" id="27376"/>
    <lineage>
        <taxon>Eukaryota</taxon>
        <taxon>Fungi</taxon>
        <taxon>Fungi incertae sedis</taxon>
        <taxon>Mucoromycota</taxon>
        <taxon>Glomeromycotina</taxon>
        <taxon>Glomeromycetes</taxon>
        <taxon>Diversisporales</taxon>
        <taxon>Acaulosporaceae</taxon>
        <taxon>Acaulospora</taxon>
    </lineage>
</organism>
<evidence type="ECO:0000313" key="2">
    <source>
        <dbReference type="Proteomes" id="UP000789525"/>
    </source>
</evidence>